<reference evidence="1 2" key="1">
    <citation type="submission" date="2020-06" db="EMBL/GenBank/DDBJ databases">
        <authorList>
            <person name="Grouzdev D.S."/>
        </authorList>
    </citation>
    <scope>NUCLEOTIDE SEQUENCE [LARGE SCALE GENOMIC DNA]</scope>
    <source>
        <strain evidence="1 2">HO-A22</strain>
    </source>
</reference>
<evidence type="ECO:0000313" key="1">
    <source>
        <dbReference type="EMBL" id="NVD38134.1"/>
    </source>
</evidence>
<evidence type="ECO:0000313" key="2">
    <source>
        <dbReference type="Proteomes" id="UP000520198"/>
    </source>
</evidence>
<protein>
    <submittedName>
        <fullName evidence="1">Phosphatase</fullName>
    </submittedName>
</protein>
<organism evidence="1 2">
    <name type="scientific">Ensifer oleiphilus</name>
    <dbReference type="NCBI Taxonomy" id="2742698"/>
    <lineage>
        <taxon>Bacteria</taxon>
        <taxon>Pseudomonadati</taxon>
        <taxon>Pseudomonadota</taxon>
        <taxon>Alphaproteobacteria</taxon>
        <taxon>Hyphomicrobiales</taxon>
        <taxon>Rhizobiaceae</taxon>
        <taxon>Sinorhizobium/Ensifer group</taxon>
        <taxon>Ensifer</taxon>
    </lineage>
</organism>
<dbReference type="RefSeq" id="WP_176351817.1">
    <property type="nucleotide sequence ID" value="NZ_JABWDU010000001.1"/>
</dbReference>
<dbReference type="Gene3D" id="3.90.190.10">
    <property type="entry name" value="Protein tyrosine phosphatase superfamily"/>
    <property type="match status" value="1"/>
</dbReference>
<accession>A0A7Y6Q308</accession>
<dbReference type="Proteomes" id="UP000520198">
    <property type="component" value="Unassembled WGS sequence"/>
</dbReference>
<comment type="caution">
    <text evidence="1">The sequence shown here is derived from an EMBL/GenBank/DDBJ whole genome shotgun (WGS) entry which is preliminary data.</text>
</comment>
<name>A0A7Y6Q308_9HYPH</name>
<proteinExistence type="predicted"/>
<sequence length="186" mass="19990">MALAAAATGEELYSPVLKANPAHPSGWPIRMIISSQTEARHNRALWAPTHLISMRAPASRLLSMIELPPERHLELYFGDATDPDAPDAAKPEAIEAAFNFIDSLPADAHLLVHCLRGIGRATALSLGILARYMPPEQAAAALHALRPEAKPNRHVVGLCDAALGLKGRLAKQALRFPAKVWKPGKG</sequence>
<dbReference type="SUPFAM" id="SSF52799">
    <property type="entry name" value="(Phosphotyrosine protein) phosphatases II"/>
    <property type="match status" value="1"/>
</dbReference>
<gene>
    <name evidence="1" type="ORF">HT585_04655</name>
</gene>
<dbReference type="AlphaFoldDB" id="A0A7Y6Q308"/>
<dbReference type="EMBL" id="JABWDU010000001">
    <property type="protein sequence ID" value="NVD38134.1"/>
    <property type="molecule type" value="Genomic_DNA"/>
</dbReference>
<keyword evidence="2" id="KW-1185">Reference proteome</keyword>
<dbReference type="InterPro" id="IPR029021">
    <property type="entry name" value="Prot-tyrosine_phosphatase-like"/>
</dbReference>